<dbReference type="GO" id="GO:0009506">
    <property type="term" value="C:plasmodesma"/>
    <property type="evidence" value="ECO:0007669"/>
    <property type="project" value="UniProtKB-SubCell"/>
</dbReference>
<evidence type="ECO:0000256" key="8">
    <source>
        <dbReference type="ARBA" id="ARBA00038393"/>
    </source>
</evidence>
<accession>A0A2G2X9J6</accession>
<dbReference type="PROSITE" id="PS51473">
    <property type="entry name" value="GNK2"/>
    <property type="match status" value="1"/>
</dbReference>
<dbReference type="Gene3D" id="3.30.430.20">
    <property type="entry name" value="Gnk2 domain, C-X8-C-X2-C motif"/>
    <property type="match status" value="1"/>
</dbReference>
<evidence type="ECO:0000256" key="3">
    <source>
        <dbReference type="ARBA" id="ARBA00022729"/>
    </source>
</evidence>
<dbReference type="InterPro" id="IPR038408">
    <property type="entry name" value="GNK2_sf"/>
</dbReference>
<evidence type="ECO:0000256" key="1">
    <source>
        <dbReference type="ARBA" id="ARBA00004251"/>
    </source>
</evidence>
<evidence type="ECO:0000256" key="4">
    <source>
        <dbReference type="ARBA" id="ARBA00022737"/>
    </source>
</evidence>
<dbReference type="AlphaFoldDB" id="A0A2G2X9J6"/>
<name>A0A2G2X9J6_CAPBA</name>
<keyword evidence="2" id="KW-0945">Host-virus interaction</keyword>
<dbReference type="EMBL" id="MLFT02000003">
    <property type="protein sequence ID" value="PHT54165.1"/>
    <property type="molecule type" value="Genomic_DNA"/>
</dbReference>
<comment type="caution">
    <text evidence="11">The sequence shown here is derived from an EMBL/GenBank/DDBJ whole genome shotgun (WGS) entry which is preliminary data.</text>
</comment>
<dbReference type="CDD" id="cd23509">
    <property type="entry name" value="Gnk2-like"/>
    <property type="match status" value="1"/>
</dbReference>
<dbReference type="PANTHER" id="PTHR32080:SF46">
    <property type="entry name" value="GNK2-HOMOLOGOUS DOMAIN-CONTAINING PROTEIN"/>
    <property type="match status" value="1"/>
</dbReference>
<evidence type="ECO:0000259" key="10">
    <source>
        <dbReference type="PROSITE" id="PS51473"/>
    </source>
</evidence>
<sequence>MDSILRMKESTTFLIIGMCWLSSFVRSEPNTKVENYICNGNVYDKTGPFSLSLAYVVEALQNVTPNQGYDYYITSPYPNDALAYGHATCNSKIEFSDCGLCLSSAKSFLLSTCDGSIGGQVQFGDCSMRFFLHKIRKATLEEFVNLSHGLMTVKKYYLKFNQLSKYAPDIMDNPWTSMSKFVTGVSSLVVKKYRNAMLIGDMDLSWLMIHA</sequence>
<keyword evidence="12" id="KW-1185">Reference proteome</keyword>
<evidence type="ECO:0000256" key="7">
    <source>
        <dbReference type="ARBA" id="ARBA00024184"/>
    </source>
</evidence>
<dbReference type="Proteomes" id="UP000224567">
    <property type="component" value="Unassembled WGS sequence"/>
</dbReference>
<dbReference type="InterPro" id="IPR051378">
    <property type="entry name" value="Cell2Cell_Antifungal"/>
</dbReference>
<evidence type="ECO:0000256" key="2">
    <source>
        <dbReference type="ARBA" id="ARBA00022581"/>
    </source>
</evidence>
<comment type="similarity">
    <text evidence="8">Belongs to the cysteine-rich repeat secretory protein family. Plasmodesmata-located proteins (PDLD) subfamily.</text>
</comment>
<dbReference type="GO" id="GO:0005886">
    <property type="term" value="C:plasma membrane"/>
    <property type="evidence" value="ECO:0007669"/>
    <property type="project" value="UniProtKB-SubCell"/>
</dbReference>
<feature type="chain" id="PRO_5013713525" description="Gnk2-homologous domain-containing protein" evidence="9">
    <location>
        <begin position="28"/>
        <end position="211"/>
    </location>
</feature>
<evidence type="ECO:0000313" key="12">
    <source>
        <dbReference type="Proteomes" id="UP000224567"/>
    </source>
</evidence>
<organism evidence="11 12">
    <name type="scientific">Capsicum baccatum</name>
    <name type="common">Peruvian pepper</name>
    <dbReference type="NCBI Taxonomy" id="33114"/>
    <lineage>
        <taxon>Eukaryota</taxon>
        <taxon>Viridiplantae</taxon>
        <taxon>Streptophyta</taxon>
        <taxon>Embryophyta</taxon>
        <taxon>Tracheophyta</taxon>
        <taxon>Spermatophyta</taxon>
        <taxon>Magnoliopsida</taxon>
        <taxon>eudicotyledons</taxon>
        <taxon>Gunneridae</taxon>
        <taxon>Pentapetalae</taxon>
        <taxon>asterids</taxon>
        <taxon>lamiids</taxon>
        <taxon>Solanales</taxon>
        <taxon>Solanaceae</taxon>
        <taxon>Solanoideae</taxon>
        <taxon>Capsiceae</taxon>
        <taxon>Capsicum</taxon>
    </lineage>
</organism>
<keyword evidence="4" id="KW-0677">Repeat</keyword>
<comment type="subcellular location">
    <subcellularLocation>
        <location evidence="7">Cell junction</location>
        <location evidence="7">Plasmodesma</location>
    </subcellularLocation>
    <subcellularLocation>
        <location evidence="1">Cell membrane</location>
        <topology evidence="1">Single-pass type I membrane protein</topology>
    </subcellularLocation>
</comment>
<evidence type="ECO:0000256" key="5">
    <source>
        <dbReference type="ARBA" id="ARBA00022949"/>
    </source>
</evidence>
<evidence type="ECO:0000256" key="6">
    <source>
        <dbReference type="ARBA" id="ARBA00023157"/>
    </source>
</evidence>
<dbReference type="PANTHER" id="PTHR32080">
    <property type="entry name" value="ANTIFUNGAL PROTEIN GINKBILOBIN-2-LIKE"/>
    <property type="match status" value="1"/>
</dbReference>
<reference evidence="12" key="2">
    <citation type="journal article" date="2017" name="J. Anim. Genet.">
        <title>Multiple reference genome sequences of hot pepper reveal the massive evolution of plant disease resistance genes by retroduplication.</title>
        <authorList>
            <person name="Kim S."/>
            <person name="Park J."/>
            <person name="Yeom S.-I."/>
            <person name="Kim Y.-M."/>
            <person name="Seo E."/>
            <person name="Kim K.-T."/>
            <person name="Kim M.-S."/>
            <person name="Lee J.M."/>
            <person name="Cheong K."/>
            <person name="Shin H.-S."/>
            <person name="Kim S.-B."/>
            <person name="Han K."/>
            <person name="Lee J."/>
            <person name="Park M."/>
            <person name="Lee H.-A."/>
            <person name="Lee H.-Y."/>
            <person name="Lee Y."/>
            <person name="Oh S."/>
            <person name="Lee J.H."/>
            <person name="Choi E."/>
            <person name="Choi E."/>
            <person name="Lee S.E."/>
            <person name="Jeon J."/>
            <person name="Kim H."/>
            <person name="Choi G."/>
            <person name="Song H."/>
            <person name="Lee J."/>
            <person name="Lee S.-C."/>
            <person name="Kwon J.-K."/>
            <person name="Lee H.-Y."/>
            <person name="Koo N."/>
            <person name="Hong Y."/>
            <person name="Kim R.W."/>
            <person name="Kang W.-H."/>
            <person name="Huh J.H."/>
            <person name="Kang B.-C."/>
            <person name="Yang T.-J."/>
            <person name="Lee Y.-H."/>
            <person name="Bennetzen J.L."/>
            <person name="Choi D."/>
        </authorList>
    </citation>
    <scope>NUCLEOTIDE SEQUENCE [LARGE SCALE GENOMIC DNA]</scope>
    <source>
        <strain evidence="12">cv. PBC81</strain>
    </source>
</reference>
<keyword evidence="5" id="KW-0965">Cell junction</keyword>
<feature type="signal peptide" evidence="9">
    <location>
        <begin position="1"/>
        <end position="27"/>
    </location>
</feature>
<dbReference type="Pfam" id="PF01657">
    <property type="entry name" value="Stress-antifung"/>
    <property type="match status" value="1"/>
</dbReference>
<keyword evidence="3 9" id="KW-0732">Signal</keyword>
<gene>
    <name evidence="11" type="ORF">CQW23_08627</name>
</gene>
<protein>
    <recommendedName>
        <fullName evidence="10">Gnk2-homologous domain-containing protein</fullName>
    </recommendedName>
</protein>
<evidence type="ECO:0000256" key="9">
    <source>
        <dbReference type="SAM" id="SignalP"/>
    </source>
</evidence>
<dbReference type="OrthoDB" id="1888914at2759"/>
<proteinExistence type="inferred from homology"/>
<keyword evidence="6" id="KW-1015">Disulfide bond</keyword>
<feature type="domain" description="Gnk2-homologous" evidence="10">
    <location>
        <begin position="31"/>
        <end position="135"/>
    </location>
</feature>
<evidence type="ECO:0000313" key="11">
    <source>
        <dbReference type="EMBL" id="PHT54165.1"/>
    </source>
</evidence>
<dbReference type="InterPro" id="IPR002902">
    <property type="entry name" value="GNK2"/>
</dbReference>
<reference evidence="11 12" key="1">
    <citation type="journal article" date="2017" name="Genome Biol.">
        <title>New reference genome sequences of hot pepper reveal the massive evolution of plant disease-resistance genes by retroduplication.</title>
        <authorList>
            <person name="Kim S."/>
            <person name="Park J."/>
            <person name="Yeom S.I."/>
            <person name="Kim Y.M."/>
            <person name="Seo E."/>
            <person name="Kim K.T."/>
            <person name="Kim M.S."/>
            <person name="Lee J.M."/>
            <person name="Cheong K."/>
            <person name="Shin H.S."/>
            <person name="Kim S.B."/>
            <person name="Han K."/>
            <person name="Lee J."/>
            <person name="Park M."/>
            <person name="Lee H.A."/>
            <person name="Lee H.Y."/>
            <person name="Lee Y."/>
            <person name="Oh S."/>
            <person name="Lee J.H."/>
            <person name="Choi E."/>
            <person name="Choi E."/>
            <person name="Lee S.E."/>
            <person name="Jeon J."/>
            <person name="Kim H."/>
            <person name="Choi G."/>
            <person name="Song H."/>
            <person name="Lee J."/>
            <person name="Lee S.C."/>
            <person name="Kwon J.K."/>
            <person name="Lee H.Y."/>
            <person name="Koo N."/>
            <person name="Hong Y."/>
            <person name="Kim R.W."/>
            <person name="Kang W.H."/>
            <person name="Huh J.H."/>
            <person name="Kang B.C."/>
            <person name="Yang T.J."/>
            <person name="Lee Y.H."/>
            <person name="Bennetzen J.L."/>
            <person name="Choi D."/>
        </authorList>
    </citation>
    <scope>NUCLEOTIDE SEQUENCE [LARGE SCALE GENOMIC DNA]</scope>
    <source>
        <strain evidence="12">cv. PBC81</strain>
    </source>
</reference>